<dbReference type="SUPFAM" id="SSF56935">
    <property type="entry name" value="Porins"/>
    <property type="match status" value="1"/>
</dbReference>
<evidence type="ECO:0000313" key="2">
    <source>
        <dbReference type="EMBL" id="TXC63269.1"/>
    </source>
</evidence>
<proteinExistence type="predicted"/>
<evidence type="ECO:0000256" key="1">
    <source>
        <dbReference type="SAM" id="SignalP"/>
    </source>
</evidence>
<keyword evidence="1" id="KW-0732">Signal</keyword>
<feature type="signal peptide" evidence="1">
    <location>
        <begin position="1"/>
        <end position="28"/>
    </location>
</feature>
<dbReference type="EMBL" id="VOQQ01000001">
    <property type="protein sequence ID" value="TXC63269.1"/>
    <property type="molecule type" value="Genomic_DNA"/>
</dbReference>
<evidence type="ECO:0000313" key="3">
    <source>
        <dbReference type="Proteomes" id="UP000321249"/>
    </source>
</evidence>
<dbReference type="AlphaFoldDB" id="A0A5C6TSV1"/>
<dbReference type="RefSeq" id="WP_147042680.1">
    <property type="nucleotide sequence ID" value="NZ_BAABIR010000006.1"/>
</dbReference>
<protein>
    <recommendedName>
        <fullName evidence="4">Porin</fullName>
    </recommendedName>
</protein>
<dbReference type="OrthoDB" id="8479273at2"/>
<dbReference type="Proteomes" id="UP000321249">
    <property type="component" value="Unassembled WGS sequence"/>
</dbReference>
<organism evidence="2 3">
    <name type="scientific">Allosphingosinicella ginsenosidimutans</name>
    <dbReference type="NCBI Taxonomy" id="1176539"/>
    <lineage>
        <taxon>Bacteria</taxon>
        <taxon>Pseudomonadati</taxon>
        <taxon>Pseudomonadota</taxon>
        <taxon>Alphaproteobacteria</taxon>
        <taxon>Sphingomonadales</taxon>
        <taxon>Sphingomonadaceae</taxon>
        <taxon>Allosphingosinicella</taxon>
    </lineage>
</organism>
<keyword evidence="3" id="KW-1185">Reference proteome</keyword>
<reference evidence="2 3" key="1">
    <citation type="journal article" date="2015" name="J. Microbiol.">
        <title>Sphingosinicella ginsenosidimutans sp. nov., with ginsenoside converting activity.</title>
        <authorList>
            <person name="Kim J.K."/>
            <person name="Kang M.S."/>
            <person name="Park S.C."/>
            <person name="Kim K.M."/>
            <person name="Choi K."/>
            <person name="Yoon M.H."/>
            <person name="Im W.T."/>
        </authorList>
    </citation>
    <scope>NUCLEOTIDE SEQUENCE [LARGE SCALE GENOMIC DNA]</scope>
    <source>
        <strain evidence="2 3">BS-11</strain>
    </source>
</reference>
<name>A0A5C6TSV1_9SPHN</name>
<sequence>MLKKARTNALIGGGTLIAAALLLAPALAATGVTRAAPRAAALNGLAVSTDFTPAVTDPRLAAALARRGMNVNDIRFTPSSSVNQRLRAGNRVSLRLHDAAPTDPIRAPVAATVTSSPTITPSNYNLGLSVGWRRFAVSGDIAESDNTGIVPGRREAAQVGVSYRANRRLTGRVAVAAERNEGTQRLVAVDESYSLDAGAAFSITRHVDLTAGARYRIARDRIDPLSRDARRDSQTVYIGTAFHF</sequence>
<feature type="chain" id="PRO_5022735037" description="Porin" evidence="1">
    <location>
        <begin position="29"/>
        <end position="244"/>
    </location>
</feature>
<gene>
    <name evidence="2" type="ORF">FRZ32_06090</name>
</gene>
<comment type="caution">
    <text evidence="2">The sequence shown here is derived from an EMBL/GenBank/DDBJ whole genome shotgun (WGS) entry which is preliminary data.</text>
</comment>
<evidence type="ECO:0008006" key="4">
    <source>
        <dbReference type="Google" id="ProtNLM"/>
    </source>
</evidence>
<accession>A0A5C6TSV1</accession>